<proteinExistence type="inferred from homology"/>
<comment type="similarity">
    <text evidence="1 2">Belongs to the small heat shock protein (HSP20) family.</text>
</comment>
<evidence type="ECO:0000313" key="6">
    <source>
        <dbReference type="Proteomes" id="UP000254134"/>
    </source>
</evidence>
<dbReference type="CDD" id="cd06464">
    <property type="entry name" value="ACD_sHsps-like"/>
    <property type="match status" value="1"/>
</dbReference>
<dbReference type="EMBL" id="QQZY01000006">
    <property type="protein sequence ID" value="RDI73963.1"/>
    <property type="molecule type" value="Genomic_DNA"/>
</dbReference>
<name>A0A7M2YV22_9ACTN</name>
<dbReference type="Pfam" id="PF00011">
    <property type="entry name" value="HSP20"/>
    <property type="match status" value="1"/>
</dbReference>
<keyword evidence="5" id="KW-0346">Stress response</keyword>
<dbReference type="OrthoDB" id="5242916at2"/>
<protein>
    <submittedName>
        <fullName evidence="5">Molecular chaperone (Small heat shock protein)</fullName>
    </submittedName>
</protein>
<evidence type="ECO:0000256" key="2">
    <source>
        <dbReference type="RuleBase" id="RU003616"/>
    </source>
</evidence>
<reference evidence="5 6" key="1">
    <citation type="submission" date="2018-07" db="EMBL/GenBank/DDBJ databases">
        <title>High-quality-draft genome sequence of Gaiella occulta.</title>
        <authorList>
            <person name="Severino R."/>
            <person name="Froufe H.J.C."/>
            <person name="Rainey F.A."/>
            <person name="Barroso C."/>
            <person name="Albuquerque L."/>
            <person name="Lobo-Da-Cunha A."/>
            <person name="Da Costa M.S."/>
            <person name="Egas C."/>
        </authorList>
    </citation>
    <scope>NUCLEOTIDE SEQUENCE [LARGE SCALE GENOMIC DNA]</scope>
    <source>
        <strain evidence="5 6">F2-233</strain>
    </source>
</reference>
<accession>A0A7M2YV22</accession>
<comment type="caution">
    <text evidence="5">The sequence shown here is derived from an EMBL/GenBank/DDBJ whole genome shotgun (WGS) entry which is preliminary data.</text>
</comment>
<dbReference type="PANTHER" id="PTHR11527">
    <property type="entry name" value="HEAT-SHOCK PROTEIN 20 FAMILY MEMBER"/>
    <property type="match status" value="1"/>
</dbReference>
<reference evidence="6" key="2">
    <citation type="journal article" date="2019" name="MicrobiologyOpen">
        <title>High-quality draft genome sequence of Gaiella occulta isolated from a 150 meter deep mineral water borehole and comparison with the genome sequences of other deep-branching lineages of the phylum Actinobacteria.</title>
        <authorList>
            <person name="Severino R."/>
            <person name="Froufe H.J.C."/>
            <person name="Barroso C."/>
            <person name="Albuquerque L."/>
            <person name="Lobo-da-Cunha A."/>
            <person name="da Costa M.S."/>
            <person name="Egas C."/>
        </authorList>
    </citation>
    <scope>NUCLEOTIDE SEQUENCE [LARGE SCALE GENOMIC DNA]</scope>
    <source>
        <strain evidence="6">F2-233</strain>
    </source>
</reference>
<sequence>MATLVRWEPFRELASLQSELSRYVNGLVEGNGRTMQSWVPALDVWENESELVYAFDLPGVPEEAIQIEVADDTLTVSAERTREEEQSSDRYYRFERRFGSFSRAVGLPQGVDESRISATYKDGVVEIHVPKPEEAKPRKIQLGSAPADLEGSAA</sequence>
<gene>
    <name evidence="5" type="ORF">Gocc_2527</name>
</gene>
<dbReference type="InterPro" id="IPR008978">
    <property type="entry name" value="HSP20-like_chaperone"/>
</dbReference>
<evidence type="ECO:0000259" key="4">
    <source>
        <dbReference type="PROSITE" id="PS01031"/>
    </source>
</evidence>
<dbReference type="SUPFAM" id="SSF49764">
    <property type="entry name" value="HSP20-like chaperones"/>
    <property type="match status" value="1"/>
</dbReference>
<keyword evidence="6" id="KW-1185">Reference proteome</keyword>
<feature type="domain" description="SHSP" evidence="4">
    <location>
        <begin position="33"/>
        <end position="148"/>
    </location>
</feature>
<evidence type="ECO:0000313" key="5">
    <source>
        <dbReference type="EMBL" id="RDI73963.1"/>
    </source>
</evidence>
<evidence type="ECO:0000256" key="1">
    <source>
        <dbReference type="PROSITE-ProRule" id="PRU00285"/>
    </source>
</evidence>
<organism evidence="5 6">
    <name type="scientific">Gaiella occulta</name>
    <dbReference type="NCBI Taxonomy" id="1002870"/>
    <lineage>
        <taxon>Bacteria</taxon>
        <taxon>Bacillati</taxon>
        <taxon>Actinomycetota</taxon>
        <taxon>Thermoleophilia</taxon>
        <taxon>Gaiellales</taxon>
        <taxon>Gaiellaceae</taxon>
        <taxon>Gaiella</taxon>
    </lineage>
</organism>
<feature type="region of interest" description="Disordered" evidence="3">
    <location>
        <begin position="130"/>
        <end position="154"/>
    </location>
</feature>
<dbReference type="AlphaFoldDB" id="A0A7M2YV22"/>
<evidence type="ECO:0000256" key="3">
    <source>
        <dbReference type="SAM" id="MobiDB-lite"/>
    </source>
</evidence>
<dbReference type="Gene3D" id="2.60.40.790">
    <property type="match status" value="1"/>
</dbReference>
<dbReference type="InterPro" id="IPR002068">
    <property type="entry name" value="A-crystallin/Hsp20_dom"/>
</dbReference>
<dbReference type="RefSeq" id="WP_147281295.1">
    <property type="nucleotide sequence ID" value="NZ_QQZY01000006.1"/>
</dbReference>
<dbReference type="InterPro" id="IPR031107">
    <property type="entry name" value="Small_HSP"/>
</dbReference>
<dbReference type="PROSITE" id="PS01031">
    <property type="entry name" value="SHSP"/>
    <property type="match status" value="1"/>
</dbReference>
<dbReference type="Proteomes" id="UP000254134">
    <property type="component" value="Unassembled WGS sequence"/>
</dbReference>